<evidence type="ECO:0000313" key="4">
    <source>
        <dbReference type="Proteomes" id="UP000620124"/>
    </source>
</evidence>
<evidence type="ECO:0000313" key="3">
    <source>
        <dbReference type="EMBL" id="KAF7354281.1"/>
    </source>
</evidence>
<gene>
    <name evidence="3" type="ORF">MVEN_01116200</name>
</gene>
<feature type="signal peptide" evidence="2">
    <location>
        <begin position="1"/>
        <end position="19"/>
    </location>
</feature>
<feature type="region of interest" description="Disordered" evidence="1">
    <location>
        <begin position="47"/>
        <end position="80"/>
    </location>
</feature>
<proteinExistence type="predicted"/>
<keyword evidence="2" id="KW-0732">Signal</keyword>
<dbReference type="AlphaFoldDB" id="A0A8H7D043"/>
<dbReference type="EMBL" id="JACAZI010000008">
    <property type="protein sequence ID" value="KAF7354281.1"/>
    <property type="molecule type" value="Genomic_DNA"/>
</dbReference>
<keyword evidence="4" id="KW-1185">Reference proteome</keyword>
<protein>
    <submittedName>
        <fullName evidence="3">Uncharacterized protein</fullName>
    </submittedName>
</protein>
<name>A0A8H7D043_9AGAR</name>
<evidence type="ECO:0000256" key="1">
    <source>
        <dbReference type="SAM" id="MobiDB-lite"/>
    </source>
</evidence>
<dbReference type="OrthoDB" id="10515172at2759"/>
<reference evidence="3" key="1">
    <citation type="submission" date="2020-05" db="EMBL/GenBank/DDBJ databases">
        <title>Mycena genomes resolve the evolution of fungal bioluminescence.</title>
        <authorList>
            <person name="Tsai I.J."/>
        </authorList>
    </citation>
    <scope>NUCLEOTIDE SEQUENCE</scope>
    <source>
        <strain evidence="3">CCC161011</strain>
    </source>
</reference>
<comment type="caution">
    <text evidence="3">The sequence shown here is derived from an EMBL/GenBank/DDBJ whole genome shotgun (WGS) entry which is preliminary data.</text>
</comment>
<feature type="compositionally biased region" description="Polar residues" evidence="1">
    <location>
        <begin position="67"/>
        <end position="78"/>
    </location>
</feature>
<feature type="chain" id="PRO_5034211160" evidence="2">
    <location>
        <begin position="20"/>
        <end position="111"/>
    </location>
</feature>
<accession>A0A8H7D043</accession>
<organism evidence="3 4">
    <name type="scientific">Mycena venus</name>
    <dbReference type="NCBI Taxonomy" id="2733690"/>
    <lineage>
        <taxon>Eukaryota</taxon>
        <taxon>Fungi</taxon>
        <taxon>Dikarya</taxon>
        <taxon>Basidiomycota</taxon>
        <taxon>Agaricomycotina</taxon>
        <taxon>Agaricomycetes</taxon>
        <taxon>Agaricomycetidae</taxon>
        <taxon>Agaricales</taxon>
        <taxon>Marasmiineae</taxon>
        <taxon>Mycenaceae</taxon>
        <taxon>Mycena</taxon>
    </lineage>
</organism>
<evidence type="ECO:0000256" key="2">
    <source>
        <dbReference type="SAM" id="SignalP"/>
    </source>
</evidence>
<dbReference type="Proteomes" id="UP000620124">
    <property type="component" value="Unassembled WGS sequence"/>
</dbReference>
<sequence>MHLFTLFYSISGLMFATLAAPTPTVVSSARREVSASTSAVAQKIVASKPGAAETATLTTEHDPKASASPNSDTGNQGSDVFATVDLGLPKVGFGIQEEAHPGNPNNRCIIA</sequence>